<sequence length="399" mass="46638">MSKLKLKHKLFITMGVLLGVGVAASVGLAFVLKEKPKNKNYETSTELLNKLSLIDRWNEDEIFAGYISHEKNELMYSKRLIEEKLDKKLNTEASDREDLTHLNNLIADVQKVVKEAIYLQNGFLVSNIKFDYLETSEKKQFQTLIDEYEMLYASTEVAIIESLKLANKQVEFKDLILNSRAERYKQIRAKFEELLAKVQLYTPIKYLELEINKQLEKHVYDWHILSDVMEMNKVLSNIEETVKQYEDQEINRTLDIISLVNDCLNYLSQEPSVIELNVYEKLQVANEYIENRNIVEVSNQYNVLNDLLAQINYAIEADSPIRTEILNTLDQKINQYSTNKNTDFTDNDLLTQMEETINTAKEERVNNFQNIIQMIIQIKTLDSTWEKLYNLQTSRNTTS</sequence>
<dbReference type="AlphaFoldDB" id="A0A2Z4LLH9"/>
<organism evidence="1 2">
    <name type="scientific">Metamycoplasma cloacale</name>
    <dbReference type="NCBI Taxonomy" id="92401"/>
    <lineage>
        <taxon>Bacteria</taxon>
        <taxon>Bacillati</taxon>
        <taxon>Mycoplasmatota</taxon>
        <taxon>Mycoplasmoidales</taxon>
        <taxon>Metamycoplasmataceae</taxon>
        <taxon>Metamycoplasma</taxon>
    </lineage>
</organism>
<gene>
    <name evidence="1" type="ORF">DK849_00435</name>
</gene>
<accession>A0A2Z4LLH9</accession>
<reference evidence="2" key="1">
    <citation type="submission" date="2018-06" db="EMBL/GenBank/DDBJ databases">
        <title>Complete genome sequences of Mycoplasma anatis, M. anseris and M. cloacale type strains.</title>
        <authorList>
            <person name="Grozner D."/>
            <person name="Forro B."/>
            <person name="Sulyok K.M."/>
            <person name="Marton S."/>
            <person name="Kreizinger Z."/>
            <person name="Banyai K."/>
            <person name="Gyuranecz M."/>
        </authorList>
    </citation>
    <scope>NUCLEOTIDE SEQUENCE [LARGE SCALE GENOMIC DNA]</scope>
    <source>
        <strain evidence="2">NCTC 10199</strain>
    </source>
</reference>
<proteinExistence type="predicted"/>
<evidence type="ECO:0000313" key="2">
    <source>
        <dbReference type="Proteomes" id="UP000249865"/>
    </source>
</evidence>
<evidence type="ECO:0000313" key="1">
    <source>
        <dbReference type="EMBL" id="AWX42556.1"/>
    </source>
</evidence>
<dbReference type="KEGG" id="mclo:DK849_00435"/>
<dbReference type="RefSeq" id="WP_029330625.1">
    <property type="nucleotide sequence ID" value="NZ_CP030103.1"/>
</dbReference>
<protein>
    <submittedName>
        <fullName evidence="1">Uncharacterized protein</fullName>
    </submittedName>
</protein>
<name>A0A2Z4LLH9_9BACT</name>
<dbReference type="EMBL" id="CP030103">
    <property type="protein sequence ID" value="AWX42556.1"/>
    <property type="molecule type" value="Genomic_DNA"/>
</dbReference>
<dbReference type="Proteomes" id="UP000249865">
    <property type="component" value="Chromosome"/>
</dbReference>
<keyword evidence="2" id="KW-1185">Reference proteome</keyword>